<dbReference type="InterPro" id="IPR036514">
    <property type="entry name" value="SGNH_hydro_sf"/>
</dbReference>
<dbReference type="Gene3D" id="3.40.50.1110">
    <property type="entry name" value="SGNH hydrolase"/>
    <property type="match status" value="1"/>
</dbReference>
<name>A0ABQ3A0X1_9GAMM</name>
<sequence>MMSAAATLHYLALGDSYTIGEAVDAQQRWPAELVQRLRKAGVVIDDPRIIATTGWTTDELAQGMDAASLAPAYDLVTLQIGVNNQYRGRTADDYRDEFAGLLARAIMLAGGHAAHVVVVSIPDWGVTRFAREQDRDPAIIASELDAYNTIARDESHRAGAHFVDITGISRAHPELVADDGLHPSAAQYALWVEAIEPIVHAALH</sequence>
<feature type="domain" description="SGNH hydrolase-type esterase" evidence="1">
    <location>
        <begin position="12"/>
        <end position="190"/>
    </location>
</feature>
<evidence type="ECO:0000313" key="2">
    <source>
        <dbReference type="EMBL" id="GGY28679.1"/>
    </source>
</evidence>
<dbReference type="InterPro" id="IPR013830">
    <property type="entry name" value="SGNH_hydro"/>
</dbReference>
<dbReference type="EMBL" id="BMXT01000002">
    <property type="protein sequence ID" value="GGY28679.1"/>
    <property type="molecule type" value="Genomic_DNA"/>
</dbReference>
<evidence type="ECO:0000259" key="1">
    <source>
        <dbReference type="Pfam" id="PF13472"/>
    </source>
</evidence>
<dbReference type="SUPFAM" id="SSF52266">
    <property type="entry name" value="SGNH hydrolase"/>
    <property type="match status" value="1"/>
</dbReference>
<dbReference type="Pfam" id="PF13472">
    <property type="entry name" value="Lipase_GDSL_2"/>
    <property type="match status" value="1"/>
</dbReference>
<reference evidence="3" key="1">
    <citation type="journal article" date="2019" name="Int. J. Syst. Evol. Microbiol.">
        <title>The Global Catalogue of Microorganisms (GCM) 10K type strain sequencing project: providing services to taxonomists for standard genome sequencing and annotation.</title>
        <authorList>
            <consortium name="The Broad Institute Genomics Platform"/>
            <consortium name="The Broad Institute Genome Sequencing Center for Infectious Disease"/>
            <person name="Wu L."/>
            <person name="Ma J."/>
        </authorList>
    </citation>
    <scope>NUCLEOTIDE SEQUENCE [LARGE SCALE GENOMIC DNA]</scope>
    <source>
        <strain evidence="3">KCTC 22232</strain>
    </source>
</reference>
<accession>A0ABQ3A0X1</accession>
<proteinExistence type="predicted"/>
<gene>
    <name evidence="2" type="ORF">GCM10008098_22350</name>
</gene>
<organism evidence="2 3">
    <name type="scientific">Rhodanobacter panaciterrae</name>
    <dbReference type="NCBI Taxonomy" id="490572"/>
    <lineage>
        <taxon>Bacteria</taxon>
        <taxon>Pseudomonadati</taxon>
        <taxon>Pseudomonadota</taxon>
        <taxon>Gammaproteobacteria</taxon>
        <taxon>Lysobacterales</taxon>
        <taxon>Rhodanobacteraceae</taxon>
        <taxon>Rhodanobacter</taxon>
    </lineage>
</organism>
<dbReference type="CDD" id="cd01832">
    <property type="entry name" value="SGNH_hydrolase_like_1"/>
    <property type="match status" value="1"/>
</dbReference>
<dbReference type="RefSeq" id="WP_229792868.1">
    <property type="nucleotide sequence ID" value="NZ_BMXT01000002.1"/>
</dbReference>
<protein>
    <submittedName>
        <fullName evidence="2">Lysophospholipase</fullName>
    </submittedName>
</protein>
<dbReference type="Proteomes" id="UP000621898">
    <property type="component" value="Unassembled WGS sequence"/>
</dbReference>
<evidence type="ECO:0000313" key="3">
    <source>
        <dbReference type="Proteomes" id="UP000621898"/>
    </source>
</evidence>
<keyword evidence="3" id="KW-1185">Reference proteome</keyword>
<comment type="caution">
    <text evidence="2">The sequence shown here is derived from an EMBL/GenBank/DDBJ whole genome shotgun (WGS) entry which is preliminary data.</text>
</comment>